<dbReference type="AlphaFoldDB" id="A0A392RIA5"/>
<organism evidence="1 2">
    <name type="scientific">Trifolium medium</name>
    <dbReference type="NCBI Taxonomy" id="97028"/>
    <lineage>
        <taxon>Eukaryota</taxon>
        <taxon>Viridiplantae</taxon>
        <taxon>Streptophyta</taxon>
        <taxon>Embryophyta</taxon>
        <taxon>Tracheophyta</taxon>
        <taxon>Spermatophyta</taxon>
        <taxon>Magnoliopsida</taxon>
        <taxon>eudicotyledons</taxon>
        <taxon>Gunneridae</taxon>
        <taxon>Pentapetalae</taxon>
        <taxon>rosids</taxon>
        <taxon>fabids</taxon>
        <taxon>Fabales</taxon>
        <taxon>Fabaceae</taxon>
        <taxon>Papilionoideae</taxon>
        <taxon>50 kb inversion clade</taxon>
        <taxon>NPAAA clade</taxon>
        <taxon>Hologalegina</taxon>
        <taxon>IRL clade</taxon>
        <taxon>Trifolieae</taxon>
        <taxon>Trifolium</taxon>
    </lineage>
</organism>
<evidence type="ECO:0000313" key="2">
    <source>
        <dbReference type="Proteomes" id="UP000265520"/>
    </source>
</evidence>
<comment type="caution">
    <text evidence="1">The sequence shown here is derived from an EMBL/GenBank/DDBJ whole genome shotgun (WGS) entry which is preliminary data.</text>
</comment>
<keyword evidence="2" id="KW-1185">Reference proteome</keyword>
<evidence type="ECO:0000313" key="1">
    <source>
        <dbReference type="EMBL" id="MCI36323.1"/>
    </source>
</evidence>
<dbReference type="EMBL" id="LXQA010232745">
    <property type="protein sequence ID" value="MCI36323.1"/>
    <property type="molecule type" value="Genomic_DNA"/>
</dbReference>
<protein>
    <submittedName>
        <fullName evidence="1">Uncharacterized protein</fullName>
    </submittedName>
</protein>
<accession>A0A392RIA5</accession>
<sequence>MEEGIDGFFTGSVEKVIYSPVEGSVEEEFHSSEGLGTCSSYYDHLVAGTLIYRLCIPFSVEEIEGNHACSSKLE</sequence>
<reference evidence="1 2" key="1">
    <citation type="journal article" date="2018" name="Front. Plant Sci.">
        <title>Red Clover (Trifolium pratense) and Zigzag Clover (T. medium) - A Picture of Genomic Similarities and Differences.</title>
        <authorList>
            <person name="Dluhosova J."/>
            <person name="Istvanek J."/>
            <person name="Nedelnik J."/>
            <person name="Repkova J."/>
        </authorList>
    </citation>
    <scope>NUCLEOTIDE SEQUENCE [LARGE SCALE GENOMIC DNA]</scope>
    <source>
        <strain evidence="2">cv. 10/8</strain>
        <tissue evidence="1">Leaf</tissue>
    </source>
</reference>
<proteinExistence type="predicted"/>
<dbReference type="Proteomes" id="UP000265520">
    <property type="component" value="Unassembled WGS sequence"/>
</dbReference>
<name>A0A392RIA5_9FABA</name>